<evidence type="ECO:0000313" key="2">
    <source>
        <dbReference type="EMBL" id="MES1922974.1"/>
    </source>
</evidence>
<gene>
    <name evidence="2" type="ORF">MHBO_004504</name>
</gene>
<protein>
    <submittedName>
        <fullName evidence="2">Uncharacterized protein</fullName>
    </submittedName>
</protein>
<dbReference type="EMBL" id="JBDODL010004199">
    <property type="protein sequence ID" value="MES1922974.1"/>
    <property type="molecule type" value="Genomic_DNA"/>
</dbReference>
<comment type="caution">
    <text evidence="2">The sequence shown here is derived from an EMBL/GenBank/DDBJ whole genome shotgun (WGS) entry which is preliminary data.</text>
</comment>
<evidence type="ECO:0000256" key="1">
    <source>
        <dbReference type="SAM" id="Coils"/>
    </source>
</evidence>
<sequence length="206" mass="24345">IFRHFCNYSVNFSSVIPLLNKVEEYPKDDQNSLNDWAKEFRQANLDKQKFRKSLLETKENIEKLLEALKEKKEEQIYFDIPFPVPDTTLPESERPKQKEMNAWSRERMELLQAIDENSAELGMQYQLTETLRQENGEIKLKLKLLANKVKAKSIKLSLYRKMEDSFSSALNSELVLPVEGESDGFKRIKDKKAIFMFFRHLKWSNC</sequence>
<dbReference type="Proteomes" id="UP001439008">
    <property type="component" value="Unassembled WGS sequence"/>
</dbReference>
<feature type="non-terminal residue" evidence="2">
    <location>
        <position position="1"/>
    </location>
</feature>
<reference evidence="2 3" key="1">
    <citation type="journal article" date="2024" name="BMC Biol.">
        <title>Comparative genomics of Ascetosporea gives new insight into the evolutionary basis for animal parasitism in Rhizaria.</title>
        <authorList>
            <person name="Hiltunen Thoren M."/>
            <person name="Onut-Brannstrom I."/>
            <person name="Alfjorden A."/>
            <person name="Peckova H."/>
            <person name="Swords F."/>
            <person name="Hooper C."/>
            <person name="Holzer A.S."/>
            <person name="Bass D."/>
            <person name="Burki F."/>
        </authorList>
    </citation>
    <scope>NUCLEOTIDE SEQUENCE [LARGE SCALE GENOMIC DNA]</scope>
    <source>
        <strain evidence="2">20-A016</strain>
    </source>
</reference>
<accession>A0ABV2ATN3</accession>
<feature type="coiled-coil region" evidence="1">
    <location>
        <begin position="47"/>
        <end position="75"/>
    </location>
</feature>
<name>A0ABV2ATN3_9EUKA</name>
<organism evidence="2 3">
    <name type="scientific">Bonamia ostreae</name>
    <dbReference type="NCBI Taxonomy" id="126728"/>
    <lineage>
        <taxon>Eukaryota</taxon>
        <taxon>Sar</taxon>
        <taxon>Rhizaria</taxon>
        <taxon>Endomyxa</taxon>
        <taxon>Ascetosporea</taxon>
        <taxon>Haplosporida</taxon>
        <taxon>Bonamia</taxon>
    </lineage>
</organism>
<proteinExistence type="predicted"/>
<keyword evidence="3" id="KW-1185">Reference proteome</keyword>
<evidence type="ECO:0000313" key="3">
    <source>
        <dbReference type="Proteomes" id="UP001439008"/>
    </source>
</evidence>
<keyword evidence="1" id="KW-0175">Coiled coil</keyword>